<dbReference type="EMBL" id="AAOF01000001">
    <property type="protein sequence ID" value="EAR23178.1"/>
    <property type="molecule type" value="Genomic_DNA"/>
</dbReference>
<evidence type="ECO:0000313" key="2">
    <source>
        <dbReference type="Proteomes" id="UP000003374"/>
    </source>
</evidence>
<dbReference type="Proteomes" id="UP000003374">
    <property type="component" value="Unassembled WGS sequence"/>
</dbReference>
<dbReference type="HOGENOM" id="CLU_2899583_0_0_6"/>
<comment type="caution">
    <text evidence="1">The sequence shown here is derived from an EMBL/GenBank/DDBJ whole genome shotgun (WGS) entry which is preliminary data.</text>
</comment>
<protein>
    <submittedName>
        <fullName evidence="1">Uncharacterized protein</fullName>
    </submittedName>
</protein>
<evidence type="ECO:0000313" key="1">
    <source>
        <dbReference type="EMBL" id="EAR23178.1"/>
    </source>
</evidence>
<dbReference type="STRING" id="314278.NB231_15198"/>
<keyword evidence="2" id="KW-1185">Reference proteome</keyword>
<sequence>MAKDTYSIALGMIETRGLVPAIEAAGAMTKGWLPRKSFPARTAESSRRSGMRWAAIVLGVAE</sequence>
<dbReference type="InterPro" id="IPR037233">
    <property type="entry name" value="CcmK-like_sf"/>
</dbReference>
<proteinExistence type="predicted"/>
<reference evidence="1 2" key="1">
    <citation type="submission" date="2006-02" db="EMBL/GenBank/DDBJ databases">
        <authorList>
            <person name="Waterbury J."/>
            <person name="Ferriera S."/>
            <person name="Johnson J."/>
            <person name="Kravitz S."/>
            <person name="Halpern A."/>
            <person name="Remington K."/>
            <person name="Beeson K."/>
            <person name="Tran B."/>
            <person name="Rogers Y.-H."/>
            <person name="Friedman R."/>
            <person name="Venter J.C."/>
        </authorList>
    </citation>
    <scope>NUCLEOTIDE SEQUENCE [LARGE SCALE GENOMIC DNA]</scope>
    <source>
        <strain evidence="1 2">Nb-231</strain>
    </source>
</reference>
<dbReference type="AlphaFoldDB" id="A4BLJ0"/>
<dbReference type="Gene3D" id="3.30.70.1710">
    <property type="match status" value="1"/>
</dbReference>
<gene>
    <name evidence="1" type="ORF">NB231_15198</name>
</gene>
<organism evidence="1 2">
    <name type="scientific">Nitrococcus mobilis Nb-231</name>
    <dbReference type="NCBI Taxonomy" id="314278"/>
    <lineage>
        <taxon>Bacteria</taxon>
        <taxon>Pseudomonadati</taxon>
        <taxon>Pseudomonadota</taxon>
        <taxon>Gammaproteobacteria</taxon>
        <taxon>Chromatiales</taxon>
        <taxon>Ectothiorhodospiraceae</taxon>
        <taxon>Nitrococcus</taxon>
    </lineage>
</organism>
<name>A4BLJ0_9GAMM</name>
<accession>A4BLJ0</accession>